<feature type="coiled-coil region" evidence="1">
    <location>
        <begin position="73"/>
        <end position="101"/>
    </location>
</feature>
<evidence type="ECO:0000256" key="1">
    <source>
        <dbReference type="SAM" id="Coils"/>
    </source>
</evidence>
<dbReference type="EMBL" id="UESZ01000001">
    <property type="protein sequence ID" value="SSA33188.1"/>
    <property type="molecule type" value="Genomic_DNA"/>
</dbReference>
<protein>
    <submittedName>
        <fullName evidence="2">Uncharacterized protein</fullName>
    </submittedName>
</protein>
<dbReference type="AlphaFoldDB" id="A0A2Y8ZPF3"/>
<accession>A0A2Y8ZPF3</accession>
<sequence>MVAAVSTYTAMVTRDGSLWFVDIPEVGIATQVRTLRDVDAMTTEAIALTLDVPPDTVTVHVLIDPGDSVRRHLQAAEQSRKESAEANARAASEVRAAARELAASGATLRDIGRVLNVSHQRAQQLVKG</sequence>
<organism evidence="2 3">
    <name type="scientific">Branchiibius hedensis</name>
    <dbReference type="NCBI Taxonomy" id="672460"/>
    <lineage>
        <taxon>Bacteria</taxon>
        <taxon>Bacillati</taxon>
        <taxon>Actinomycetota</taxon>
        <taxon>Actinomycetes</taxon>
        <taxon>Micrococcales</taxon>
        <taxon>Dermacoccaceae</taxon>
        <taxon>Branchiibius</taxon>
    </lineage>
</organism>
<gene>
    <name evidence="2" type="ORF">SAMN04489750_0461</name>
</gene>
<name>A0A2Y8ZPF3_9MICO</name>
<keyword evidence="1" id="KW-0175">Coiled coil</keyword>
<evidence type="ECO:0000313" key="2">
    <source>
        <dbReference type="EMBL" id="SSA33188.1"/>
    </source>
</evidence>
<keyword evidence="3" id="KW-1185">Reference proteome</keyword>
<reference evidence="3" key="1">
    <citation type="submission" date="2016-10" db="EMBL/GenBank/DDBJ databases">
        <authorList>
            <person name="Varghese N."/>
            <person name="Submissions S."/>
        </authorList>
    </citation>
    <scope>NUCLEOTIDE SEQUENCE [LARGE SCALE GENOMIC DNA]</scope>
    <source>
        <strain evidence="3">DSM 22951</strain>
    </source>
</reference>
<dbReference type="Proteomes" id="UP000250028">
    <property type="component" value="Unassembled WGS sequence"/>
</dbReference>
<proteinExistence type="predicted"/>
<evidence type="ECO:0000313" key="3">
    <source>
        <dbReference type="Proteomes" id="UP000250028"/>
    </source>
</evidence>